<dbReference type="EMBL" id="FLUM01000001">
    <property type="protein sequence ID" value="SBV91740.1"/>
    <property type="molecule type" value="Genomic_DNA"/>
</dbReference>
<dbReference type="PANTHER" id="PTHR46766">
    <property type="entry name" value="GLUTAMINE-RICH PROTEIN 2"/>
    <property type="match status" value="1"/>
</dbReference>
<evidence type="ECO:0000256" key="1">
    <source>
        <dbReference type="SAM" id="MobiDB-lite"/>
    </source>
</evidence>
<organism evidence="2">
    <name type="scientific">uncultured Dysgonomonas sp</name>
    <dbReference type="NCBI Taxonomy" id="206096"/>
    <lineage>
        <taxon>Bacteria</taxon>
        <taxon>Pseudomonadati</taxon>
        <taxon>Bacteroidota</taxon>
        <taxon>Bacteroidia</taxon>
        <taxon>Bacteroidales</taxon>
        <taxon>Dysgonomonadaceae</taxon>
        <taxon>Dysgonomonas</taxon>
        <taxon>environmental samples</taxon>
    </lineage>
</organism>
<gene>
    <name evidence="2" type="ORF">KL86DYS1_10418</name>
</gene>
<reference evidence="2" key="1">
    <citation type="submission" date="2016-04" db="EMBL/GenBank/DDBJ databases">
        <authorList>
            <person name="Evans L.H."/>
            <person name="Alamgir A."/>
            <person name="Owens N."/>
            <person name="Weber N.D."/>
            <person name="Virtaneva K."/>
            <person name="Barbian K."/>
            <person name="Babar A."/>
            <person name="Rosenke K."/>
        </authorList>
    </citation>
    <scope>NUCLEOTIDE SEQUENCE</scope>
    <source>
        <strain evidence="2">86-1</strain>
    </source>
</reference>
<dbReference type="Pfam" id="PF01469">
    <property type="entry name" value="Pentapeptide_2"/>
    <property type="match status" value="2"/>
</dbReference>
<protein>
    <submittedName>
        <fullName evidence="2">Putative Pentapeptide repeats family protein</fullName>
    </submittedName>
</protein>
<dbReference type="AlphaFoldDB" id="A0A212IX35"/>
<feature type="compositionally biased region" description="Polar residues" evidence="1">
    <location>
        <begin position="74"/>
        <end position="92"/>
    </location>
</feature>
<dbReference type="PANTHER" id="PTHR46766:SF1">
    <property type="entry name" value="GLUTAMINE-RICH PROTEIN 2"/>
    <property type="match status" value="1"/>
</dbReference>
<feature type="compositionally biased region" description="Polar residues" evidence="1">
    <location>
        <begin position="114"/>
        <end position="132"/>
    </location>
</feature>
<evidence type="ECO:0000313" key="2">
    <source>
        <dbReference type="EMBL" id="SBV91740.1"/>
    </source>
</evidence>
<proteinExistence type="predicted"/>
<feature type="compositionally biased region" description="Polar residues" evidence="1">
    <location>
        <begin position="139"/>
        <end position="156"/>
    </location>
</feature>
<dbReference type="RefSeq" id="WP_296938316.1">
    <property type="nucleotide sequence ID" value="NZ_LT599032.1"/>
</dbReference>
<sequence length="274" mass="31043">MNFQELKKVVLAVAEKKAPDCSQTKRLSECNTIEELCEVAKDNLDWVRNNLSIQELIQKYDNPEVFNIGKDNTGLFNSGDRNSGYRNSGYRNSGDRNSGDLNSGYRNSGDRNSGDLNSGDLNSGDLNSGYRNSGDRNSGDLNSGDLNSGDRNSGYRNSGDRNSGVFCTRKREDTVPIFNKDSGMTWDEWYNHPAYNAAYGLMITKWVSWNNMTDEEKKDNPKAFVPEGYVKVYTYHEAWANLWKTLSDSTKNSFKELPNYDPDIFEEVTGIRFN</sequence>
<dbReference type="InterPro" id="IPR002989">
    <property type="entry name" value="Mycobac_pentapep"/>
</dbReference>
<name>A0A212IX35_9BACT</name>
<feature type="region of interest" description="Disordered" evidence="1">
    <location>
        <begin position="71"/>
        <end position="166"/>
    </location>
</feature>
<accession>A0A212IX35</accession>